<dbReference type="EMBL" id="HBGU01081607">
    <property type="protein sequence ID" value="CAD9548903.1"/>
    <property type="molecule type" value="Transcribed_RNA"/>
</dbReference>
<dbReference type="Gene3D" id="1.10.238.10">
    <property type="entry name" value="EF-hand"/>
    <property type="match status" value="3"/>
</dbReference>
<keyword evidence="2" id="KW-0175">Coiled coil</keyword>
<dbReference type="SMART" id="SM00054">
    <property type="entry name" value="EFh"/>
    <property type="match status" value="6"/>
</dbReference>
<feature type="domain" description="EF-hand" evidence="4">
    <location>
        <begin position="196"/>
        <end position="231"/>
    </location>
</feature>
<dbReference type="PROSITE" id="PS50222">
    <property type="entry name" value="EF_HAND_2"/>
    <property type="match status" value="5"/>
</dbReference>
<feature type="domain" description="EF-hand" evidence="4">
    <location>
        <begin position="272"/>
        <end position="307"/>
    </location>
</feature>
<evidence type="ECO:0000313" key="5">
    <source>
        <dbReference type="EMBL" id="CAD9548903.1"/>
    </source>
</evidence>
<feature type="domain" description="EF-hand" evidence="4">
    <location>
        <begin position="308"/>
        <end position="343"/>
    </location>
</feature>
<evidence type="ECO:0000256" key="1">
    <source>
        <dbReference type="ARBA" id="ARBA00022837"/>
    </source>
</evidence>
<evidence type="ECO:0000256" key="3">
    <source>
        <dbReference type="SAM" id="MobiDB-lite"/>
    </source>
</evidence>
<dbReference type="SUPFAM" id="SSF47473">
    <property type="entry name" value="EF-hand"/>
    <property type="match status" value="2"/>
</dbReference>
<name>A0A7S2JIL7_9EUKA</name>
<feature type="domain" description="EF-hand" evidence="4">
    <location>
        <begin position="160"/>
        <end position="195"/>
    </location>
</feature>
<feature type="compositionally biased region" description="Basic and acidic residues" evidence="3">
    <location>
        <begin position="632"/>
        <end position="641"/>
    </location>
</feature>
<evidence type="ECO:0000256" key="2">
    <source>
        <dbReference type="SAM" id="Coils"/>
    </source>
</evidence>
<reference evidence="5" key="1">
    <citation type="submission" date="2021-01" db="EMBL/GenBank/DDBJ databases">
        <authorList>
            <person name="Corre E."/>
            <person name="Pelletier E."/>
            <person name="Niang G."/>
            <person name="Scheremetjew M."/>
            <person name="Finn R."/>
            <person name="Kale V."/>
            <person name="Holt S."/>
            <person name="Cochrane G."/>
            <person name="Meng A."/>
            <person name="Brown T."/>
            <person name="Cohen L."/>
        </authorList>
    </citation>
    <scope>NUCLEOTIDE SEQUENCE</scope>
    <source>
        <strain evidence="5">UTEX LB 985</strain>
    </source>
</reference>
<dbReference type="InterPro" id="IPR002048">
    <property type="entry name" value="EF_hand_dom"/>
</dbReference>
<feature type="compositionally biased region" description="Basic and acidic residues" evidence="3">
    <location>
        <begin position="37"/>
        <end position="57"/>
    </location>
</feature>
<dbReference type="Pfam" id="PF13202">
    <property type="entry name" value="EF-hand_5"/>
    <property type="match status" value="1"/>
</dbReference>
<proteinExistence type="predicted"/>
<accession>A0A7S2JIL7</accession>
<dbReference type="Pfam" id="PF13499">
    <property type="entry name" value="EF-hand_7"/>
    <property type="match status" value="2"/>
</dbReference>
<dbReference type="InterPro" id="IPR011992">
    <property type="entry name" value="EF-hand-dom_pair"/>
</dbReference>
<evidence type="ECO:0000259" key="4">
    <source>
        <dbReference type="PROSITE" id="PS50222"/>
    </source>
</evidence>
<dbReference type="InterPro" id="IPR052591">
    <property type="entry name" value="CML21-like"/>
</dbReference>
<feature type="domain" description="EF-hand" evidence="4">
    <location>
        <begin position="444"/>
        <end position="479"/>
    </location>
</feature>
<dbReference type="AlphaFoldDB" id="A0A7S2JIL7"/>
<sequence length="811" mass="88610">MPPVSRPGLPTSKVAKVGTPRAQSPKASTRSTKRPAKKPDPTKKDAPKLKKVEKEEQEKALDAAYKQLKSIDKIVEPGWKAIKQLQAEVKWNKARLEELGEDLTNEASPSVAPLSAANKANDEERKKEDEKKRKRLVKVWRDMAGGHLAEMASSLEGALDNDEKLRELFNRIDTDGSNAIDADELVAALALVGKKPTPEQLTAILTAADDDASGQVEFEEFREILKGNVLSETDRNKKQLVRIWQDVVAHHIADSASTVASTSLPEVLASTDAKSQLQSIFSKLDLDGGGTIDGDELRSALRTAGKDLSPERLAEMMKIADVDVNGGVDYEEFEQILRGVVKEERAQRMIATSFRKKKIRGRRAPNLEDKSRATVVKGTSTVLGQSGVKELNTRQLEQLLGRGLLSIKGQLKDIVRDWDHGGRGSITRMEFRQGVREDLGLTQLDGKTLDRWFDSIDQDGGGTLDLAELKTALTALQDRFRREEMERTQCHSRIEVLTNQADRLEKQLKAAILACEEKVTPAKEAMEQLTALRKAPGLAERLGEKINIKIIKAKGINERDIIAEWERQCKKPDGYMGLDDTIIMVASTLADMPTRRSQLKPVVTDEHARPVNPLSNPLASGAADAKQIKKPVARDSGDHSGRRSSFGGAAAKSITDADKVAQLKVDEEDAKEKARALELLFAINVEISDIENLFEGWCAAFHHEHKEGYVEVKKVVEAIIKAEAARKAKDSTLLNSLVGLTQAALEAQDSLEAVADALKPDSFVFKPSEAMAAEEVVAEAQAEAGAAADAEAAESVLAVGMSSAPTEVDVS</sequence>
<feature type="region of interest" description="Disordered" evidence="3">
    <location>
        <begin position="1"/>
        <end position="57"/>
    </location>
</feature>
<feature type="compositionally biased region" description="Polar residues" evidence="3">
    <location>
        <begin position="21"/>
        <end position="30"/>
    </location>
</feature>
<gene>
    <name evidence="5" type="ORF">CBRE1094_LOCUS44557</name>
</gene>
<feature type="region of interest" description="Disordered" evidence="3">
    <location>
        <begin position="602"/>
        <end position="649"/>
    </location>
</feature>
<feature type="region of interest" description="Disordered" evidence="3">
    <location>
        <begin position="102"/>
        <end position="132"/>
    </location>
</feature>
<organism evidence="5">
    <name type="scientific">Haptolina brevifila</name>
    <dbReference type="NCBI Taxonomy" id="156173"/>
    <lineage>
        <taxon>Eukaryota</taxon>
        <taxon>Haptista</taxon>
        <taxon>Haptophyta</taxon>
        <taxon>Prymnesiophyceae</taxon>
        <taxon>Prymnesiales</taxon>
        <taxon>Prymnesiaceae</taxon>
        <taxon>Haptolina</taxon>
    </lineage>
</organism>
<feature type="compositionally biased region" description="Basic and acidic residues" evidence="3">
    <location>
        <begin position="120"/>
        <end position="131"/>
    </location>
</feature>
<dbReference type="InterPro" id="IPR018247">
    <property type="entry name" value="EF_Hand_1_Ca_BS"/>
</dbReference>
<protein>
    <recommendedName>
        <fullName evidence="4">EF-hand domain-containing protein</fullName>
    </recommendedName>
</protein>
<dbReference type="PANTHER" id="PTHR23064">
    <property type="entry name" value="TROPONIN"/>
    <property type="match status" value="1"/>
</dbReference>
<dbReference type="PROSITE" id="PS00018">
    <property type="entry name" value="EF_HAND_1"/>
    <property type="match status" value="4"/>
</dbReference>
<feature type="coiled-coil region" evidence="2">
    <location>
        <begin position="466"/>
        <end position="514"/>
    </location>
</feature>
<dbReference type="GO" id="GO:0005509">
    <property type="term" value="F:calcium ion binding"/>
    <property type="evidence" value="ECO:0007669"/>
    <property type="project" value="InterPro"/>
</dbReference>
<keyword evidence="1" id="KW-0106">Calcium</keyword>